<dbReference type="PIRSF" id="PIRSF004486">
    <property type="entry name" value="MraW"/>
    <property type="match status" value="1"/>
</dbReference>
<dbReference type="HAMAP" id="MF_01007">
    <property type="entry name" value="16SrRNA_methyltr_H"/>
    <property type="match status" value="1"/>
</dbReference>
<evidence type="ECO:0000313" key="8">
    <source>
        <dbReference type="Proteomes" id="UP000034852"/>
    </source>
</evidence>
<dbReference type="EC" id="2.1.1.199" evidence="6"/>
<comment type="caution">
    <text evidence="7">The sequence shown here is derived from an EMBL/GenBank/DDBJ whole genome shotgun (WGS) entry which is preliminary data.</text>
</comment>
<feature type="binding site" evidence="6">
    <location>
        <begin position="37"/>
        <end position="39"/>
    </location>
    <ligand>
        <name>S-adenosyl-L-methionine</name>
        <dbReference type="ChEBI" id="CHEBI:59789"/>
    </ligand>
</feature>
<dbReference type="Proteomes" id="UP000034852">
    <property type="component" value="Unassembled WGS sequence"/>
</dbReference>
<gene>
    <name evidence="6" type="primary">rsmH</name>
    <name evidence="7" type="ORF">US52_C0054G0005</name>
</gene>
<comment type="subcellular location">
    <subcellularLocation>
        <location evidence="6">Cytoplasm</location>
    </subcellularLocation>
</comment>
<evidence type="ECO:0000256" key="1">
    <source>
        <dbReference type="ARBA" id="ARBA00010396"/>
    </source>
</evidence>
<comment type="similarity">
    <text evidence="1 6">Belongs to the methyltransferase superfamily. RsmH family.</text>
</comment>
<dbReference type="Pfam" id="PF01795">
    <property type="entry name" value="Methyltransf_5"/>
    <property type="match status" value="2"/>
</dbReference>
<name>A0A0G0GU37_9BACT</name>
<evidence type="ECO:0000256" key="5">
    <source>
        <dbReference type="ARBA" id="ARBA00022691"/>
    </source>
</evidence>
<reference evidence="7 8" key="1">
    <citation type="journal article" date="2015" name="Nature">
        <title>rRNA introns, odd ribosomes, and small enigmatic genomes across a large radiation of phyla.</title>
        <authorList>
            <person name="Brown C.T."/>
            <person name="Hug L.A."/>
            <person name="Thomas B.C."/>
            <person name="Sharon I."/>
            <person name="Castelle C.J."/>
            <person name="Singh A."/>
            <person name="Wilkins M.J."/>
            <person name="Williams K.H."/>
            <person name="Banfield J.F."/>
        </authorList>
    </citation>
    <scope>NUCLEOTIDE SEQUENCE [LARGE SCALE GENOMIC DNA]</scope>
</reference>
<evidence type="ECO:0000313" key="7">
    <source>
        <dbReference type="EMBL" id="KKQ34558.1"/>
    </source>
</evidence>
<feature type="binding site" evidence="6">
    <location>
        <position position="72"/>
    </location>
    <ligand>
        <name>S-adenosyl-L-methionine</name>
        <dbReference type="ChEBI" id="CHEBI:59789"/>
    </ligand>
</feature>
<evidence type="ECO:0000256" key="6">
    <source>
        <dbReference type="HAMAP-Rule" id="MF_01007"/>
    </source>
</evidence>
<dbReference type="EMBL" id="LBTH01000054">
    <property type="protein sequence ID" value="KKQ34558.1"/>
    <property type="molecule type" value="Genomic_DNA"/>
</dbReference>
<keyword evidence="6" id="KW-0963">Cytoplasm</keyword>
<comment type="function">
    <text evidence="6">Specifically methylates the N4 position of cytidine in position 1402 (C1402) of 16S rRNA.</text>
</comment>
<proteinExistence type="inferred from homology"/>
<keyword evidence="4 6" id="KW-0808">Transferase</keyword>
<dbReference type="InterPro" id="IPR002903">
    <property type="entry name" value="RsmH"/>
</dbReference>
<keyword evidence="2 6" id="KW-0698">rRNA processing</keyword>
<dbReference type="Gene3D" id="3.40.50.150">
    <property type="entry name" value="Vaccinia Virus protein VP39"/>
    <property type="match status" value="1"/>
</dbReference>
<dbReference type="InterPro" id="IPR029063">
    <property type="entry name" value="SAM-dependent_MTases_sf"/>
</dbReference>
<protein>
    <recommendedName>
        <fullName evidence="6">Ribosomal RNA small subunit methyltransferase H</fullName>
        <ecNumber evidence="6">2.1.1.199</ecNumber>
    </recommendedName>
    <alternativeName>
        <fullName evidence="6">16S rRNA m(4)C1402 methyltransferase</fullName>
    </alternativeName>
    <alternativeName>
        <fullName evidence="6">rRNA (cytosine-N(4)-)-methyltransferase RsmH</fullName>
    </alternativeName>
</protein>
<dbReference type="AlphaFoldDB" id="A0A0G0GU37"/>
<dbReference type="SUPFAM" id="SSF81799">
    <property type="entry name" value="Putative methyltransferase TM0872, insert domain"/>
    <property type="match status" value="1"/>
</dbReference>
<dbReference type="PANTHER" id="PTHR11265">
    <property type="entry name" value="S-ADENOSYL-METHYLTRANSFERASE MRAW"/>
    <property type="match status" value="1"/>
</dbReference>
<dbReference type="GO" id="GO:0071424">
    <property type="term" value="F:rRNA (cytosine-N4-)-methyltransferase activity"/>
    <property type="evidence" value="ECO:0007669"/>
    <property type="project" value="UniProtKB-UniRule"/>
</dbReference>
<dbReference type="SUPFAM" id="SSF53335">
    <property type="entry name" value="S-adenosyl-L-methionine-dependent methyltransferases"/>
    <property type="match status" value="1"/>
</dbReference>
<dbReference type="Gene3D" id="1.10.150.170">
    <property type="entry name" value="Putative methyltransferase TM0872, insert domain"/>
    <property type="match status" value="1"/>
</dbReference>
<comment type="catalytic activity">
    <reaction evidence="6">
        <text>cytidine(1402) in 16S rRNA + S-adenosyl-L-methionine = N(4)-methylcytidine(1402) in 16S rRNA + S-adenosyl-L-homocysteine + H(+)</text>
        <dbReference type="Rhea" id="RHEA:42928"/>
        <dbReference type="Rhea" id="RHEA-COMP:10286"/>
        <dbReference type="Rhea" id="RHEA-COMP:10287"/>
        <dbReference type="ChEBI" id="CHEBI:15378"/>
        <dbReference type="ChEBI" id="CHEBI:57856"/>
        <dbReference type="ChEBI" id="CHEBI:59789"/>
        <dbReference type="ChEBI" id="CHEBI:74506"/>
        <dbReference type="ChEBI" id="CHEBI:82748"/>
        <dbReference type="EC" id="2.1.1.199"/>
    </reaction>
</comment>
<dbReference type="GO" id="GO:0005737">
    <property type="term" value="C:cytoplasm"/>
    <property type="evidence" value="ECO:0007669"/>
    <property type="project" value="UniProtKB-SubCell"/>
</dbReference>
<feature type="binding site" evidence="6">
    <location>
        <position position="149"/>
    </location>
    <ligand>
        <name>S-adenosyl-L-methionine</name>
        <dbReference type="ChEBI" id="CHEBI:59789"/>
    </ligand>
</feature>
<dbReference type="GO" id="GO:0070475">
    <property type="term" value="P:rRNA base methylation"/>
    <property type="evidence" value="ECO:0007669"/>
    <property type="project" value="UniProtKB-UniRule"/>
</dbReference>
<keyword evidence="3 6" id="KW-0489">Methyltransferase</keyword>
<organism evidence="7 8">
    <name type="scientific">candidate division WS6 bacterium GW2011_GWA2_37_6</name>
    <dbReference type="NCBI Taxonomy" id="1619087"/>
    <lineage>
        <taxon>Bacteria</taxon>
        <taxon>Candidatus Dojkabacteria</taxon>
    </lineage>
</organism>
<dbReference type="InterPro" id="IPR023397">
    <property type="entry name" value="SAM-dep_MeTrfase_MraW_recog"/>
</dbReference>
<feature type="binding site" evidence="6">
    <location>
        <position position="142"/>
    </location>
    <ligand>
        <name>S-adenosyl-L-methionine</name>
        <dbReference type="ChEBI" id="CHEBI:59789"/>
    </ligand>
</feature>
<feature type="binding site" evidence="6">
    <location>
        <position position="121"/>
    </location>
    <ligand>
        <name>S-adenosyl-L-methionine</name>
        <dbReference type="ChEBI" id="CHEBI:59789"/>
    </ligand>
</feature>
<evidence type="ECO:0000256" key="3">
    <source>
        <dbReference type="ARBA" id="ARBA00022603"/>
    </source>
</evidence>
<dbReference type="PATRIC" id="fig|1619087.5.peg.656"/>
<keyword evidence="5 6" id="KW-0949">S-adenosyl-L-methionine</keyword>
<evidence type="ECO:0000256" key="4">
    <source>
        <dbReference type="ARBA" id="ARBA00022679"/>
    </source>
</evidence>
<sequence>MKDETTTKHIPVLKKEVMELIKQRPGGVLVDATLGGAGHFTAIVEEFLKGDRSSENGDQGKQSLKTTFIGIDQDEKATNRFANYLEKTGNWQQENKEKDECTRRFLHKEQNVEINLINENFENLDSILKNLGVRKTDFVLADLGTSQDQLEEEGRGFSFLRDEPLDMRMDKKLQVTAADLINGLSKKELIELFNKLADLQSVSFKLVKQIVEHRKYEPILTTKQLVELIRQAVHGHTARFKSVGSLASEGSSKTYLSKTPKYGDKLEARVFQTLRIAVNHELGSLRRFLPKAFETLNANGKLVIISFHSGEDRIVKDYFRDKVNKQKAEQLEKLLLPSAVEIQENKRSSSARLRAIQKI</sequence>
<accession>A0A0G0GU37</accession>
<evidence type="ECO:0000256" key="2">
    <source>
        <dbReference type="ARBA" id="ARBA00022552"/>
    </source>
</evidence>
<dbReference type="PANTHER" id="PTHR11265:SF0">
    <property type="entry name" value="12S RRNA N4-METHYLCYTIDINE METHYLTRANSFERASE"/>
    <property type="match status" value="1"/>
</dbReference>